<dbReference type="Proteomes" id="UP000735302">
    <property type="component" value="Unassembled WGS sequence"/>
</dbReference>
<sequence length="69" mass="7264">MENQGVPARGLVREGTAEQDGNTQEAPARGLVRVAMGDSSTQEAPARDLGRVSMEGSTRGAHAEISWGR</sequence>
<proteinExistence type="predicted"/>
<comment type="caution">
    <text evidence="2">The sequence shown here is derived from an EMBL/GenBank/DDBJ whole genome shotgun (WGS) entry which is preliminary data.</text>
</comment>
<dbReference type="EMBL" id="BLXT01001848">
    <property type="protein sequence ID" value="GFN88277.1"/>
    <property type="molecule type" value="Genomic_DNA"/>
</dbReference>
<organism evidence="2 3">
    <name type="scientific">Plakobranchus ocellatus</name>
    <dbReference type="NCBI Taxonomy" id="259542"/>
    <lineage>
        <taxon>Eukaryota</taxon>
        <taxon>Metazoa</taxon>
        <taxon>Spiralia</taxon>
        <taxon>Lophotrochozoa</taxon>
        <taxon>Mollusca</taxon>
        <taxon>Gastropoda</taxon>
        <taxon>Heterobranchia</taxon>
        <taxon>Euthyneura</taxon>
        <taxon>Panpulmonata</taxon>
        <taxon>Sacoglossa</taxon>
        <taxon>Placobranchoidea</taxon>
        <taxon>Plakobranchidae</taxon>
        <taxon>Plakobranchus</taxon>
    </lineage>
</organism>
<evidence type="ECO:0000313" key="2">
    <source>
        <dbReference type="EMBL" id="GFN88277.1"/>
    </source>
</evidence>
<dbReference type="AlphaFoldDB" id="A0AAV3Z0H3"/>
<name>A0AAV3Z0H3_9GAST</name>
<reference evidence="2 3" key="1">
    <citation type="journal article" date="2021" name="Elife">
        <title>Chloroplast acquisition without the gene transfer in kleptoplastic sea slugs, Plakobranchus ocellatus.</title>
        <authorList>
            <person name="Maeda T."/>
            <person name="Takahashi S."/>
            <person name="Yoshida T."/>
            <person name="Shimamura S."/>
            <person name="Takaki Y."/>
            <person name="Nagai Y."/>
            <person name="Toyoda A."/>
            <person name="Suzuki Y."/>
            <person name="Arimoto A."/>
            <person name="Ishii H."/>
            <person name="Satoh N."/>
            <person name="Nishiyama T."/>
            <person name="Hasebe M."/>
            <person name="Maruyama T."/>
            <person name="Minagawa J."/>
            <person name="Obokata J."/>
            <person name="Shigenobu S."/>
        </authorList>
    </citation>
    <scope>NUCLEOTIDE SEQUENCE [LARGE SCALE GENOMIC DNA]</scope>
</reference>
<evidence type="ECO:0000313" key="3">
    <source>
        <dbReference type="Proteomes" id="UP000735302"/>
    </source>
</evidence>
<keyword evidence="3" id="KW-1185">Reference proteome</keyword>
<protein>
    <submittedName>
        <fullName evidence="2">Uncharacterized protein</fullName>
    </submittedName>
</protein>
<feature type="region of interest" description="Disordered" evidence="1">
    <location>
        <begin position="1"/>
        <end position="69"/>
    </location>
</feature>
<evidence type="ECO:0000256" key="1">
    <source>
        <dbReference type="SAM" id="MobiDB-lite"/>
    </source>
</evidence>
<gene>
    <name evidence="2" type="ORF">PoB_001478300</name>
</gene>
<accession>A0AAV3Z0H3</accession>